<dbReference type="Gene3D" id="2.60.40.10">
    <property type="entry name" value="Immunoglobulins"/>
    <property type="match status" value="1"/>
</dbReference>
<dbReference type="InterPro" id="IPR000792">
    <property type="entry name" value="Tscrpt_reg_LuxR_C"/>
</dbReference>
<feature type="domain" description="HTH luxR-type" evidence="3">
    <location>
        <begin position="905"/>
        <end position="962"/>
    </location>
</feature>
<dbReference type="SMART" id="SM00421">
    <property type="entry name" value="HTH_LUXR"/>
    <property type="match status" value="1"/>
</dbReference>
<gene>
    <name evidence="4" type="ORF">SAMN05444405_106201</name>
</gene>
<keyword evidence="2" id="KW-0812">Transmembrane</keyword>
<dbReference type="InterPro" id="IPR013783">
    <property type="entry name" value="Ig-like_fold"/>
</dbReference>
<dbReference type="InterPro" id="IPR036388">
    <property type="entry name" value="WH-like_DNA-bd_sf"/>
</dbReference>
<feature type="transmembrane region" description="Helical" evidence="2">
    <location>
        <begin position="745"/>
        <end position="767"/>
    </location>
</feature>
<evidence type="ECO:0000313" key="5">
    <source>
        <dbReference type="Proteomes" id="UP000184509"/>
    </source>
</evidence>
<dbReference type="OrthoDB" id="1090267at2"/>
<reference evidence="4 5" key="1">
    <citation type="submission" date="2016-11" db="EMBL/GenBank/DDBJ databases">
        <authorList>
            <person name="Jaros S."/>
            <person name="Januszkiewicz K."/>
            <person name="Wedrychowicz H."/>
        </authorList>
    </citation>
    <scope>NUCLEOTIDE SEQUENCE [LARGE SCALE GENOMIC DNA]</scope>
    <source>
        <strain evidence="4 5">DSM 26991</strain>
    </source>
</reference>
<dbReference type="RefSeq" id="WP_073400921.1">
    <property type="nucleotide sequence ID" value="NZ_FQTV01000006.1"/>
</dbReference>
<organism evidence="4 5">
    <name type="scientific">Bacteroides luti</name>
    <dbReference type="NCBI Taxonomy" id="1297750"/>
    <lineage>
        <taxon>Bacteria</taxon>
        <taxon>Pseudomonadati</taxon>
        <taxon>Bacteroidota</taxon>
        <taxon>Bacteroidia</taxon>
        <taxon>Bacteroidales</taxon>
        <taxon>Bacteroidaceae</taxon>
        <taxon>Bacteroides</taxon>
    </lineage>
</organism>
<accession>A0A1M5AAU1</accession>
<evidence type="ECO:0000259" key="3">
    <source>
        <dbReference type="SMART" id="SM00421"/>
    </source>
</evidence>
<keyword evidence="2" id="KW-1133">Transmembrane helix</keyword>
<dbReference type="EMBL" id="FQTV01000006">
    <property type="protein sequence ID" value="SHF27197.1"/>
    <property type="molecule type" value="Genomic_DNA"/>
</dbReference>
<dbReference type="SUPFAM" id="SSF69322">
    <property type="entry name" value="Tricorn protease domain 2"/>
    <property type="match status" value="1"/>
</dbReference>
<protein>
    <recommendedName>
        <fullName evidence="3">HTH luxR-type domain-containing protein</fullName>
    </recommendedName>
</protein>
<dbReference type="STRING" id="1297750.SAMN05444405_106201"/>
<dbReference type="GO" id="GO:0006355">
    <property type="term" value="P:regulation of DNA-templated transcription"/>
    <property type="evidence" value="ECO:0007669"/>
    <property type="project" value="InterPro"/>
</dbReference>
<evidence type="ECO:0000256" key="1">
    <source>
        <dbReference type="SAM" id="Coils"/>
    </source>
</evidence>
<sequence length="966" mass="111513">MKVNTQSLNRYFLFLILSLAPIIRLSASWNNFIINYKKEVYGKGSQTWQIASYNNNWVYFANKNGLLQFDGSSWGIFPLNNGSDVRSVLPSSSKKRIYVGGINEFGYLEPDERGKLVYHCMSDSVKKPIRSIGNIWRIYENDNILYWQADGVVLKCLNGKYTLISADSKIDCSNLVNGILYIGTNKGVRILIGNTFFPLPGAKALDTKRIRGIVPYKKGVIIATAYDGLYYWDGKVLVPFITGIEAFMSQNEIFSIASSKNLIALGTVHMGLIMINTSTMQVKYFNENNGLQNNTVLSLGFDCRDNLWAGLDNGIDYICMNSPLSNLYSYPYSYGAGYSAILSNNYLYLGTNRGLYYTHYPVSLSDKVINISQVPQSSGQVWDLSKVGDDVFCLHDRGIFLVKGETMERIGTISGVWNCKAMINNPEKVLLGMYDGIYLMQKEQGEWKPKKKLEGMNESAENFEIESDHVLWLHNNDNGLLRIDFDLANFRVKQIKYYGKEKGLPSNKNVYVNKIANKIYFTTPKGIYKYNAASDVVELSPEMSNLLPGTKSYLKLYQYGNSILSLSKGEVDIASLDKYKHPKGKTFFSIEHPSIELVSGFEKLVPLSESEVIIPNDYGFALLKVPSKNTPLLRPAVHIRAVYLTYPSDSLIYSDNFLGKNYVPEIPYYRNSIRFDYNLFSFTHGEEASFRYRFKDQKDWSDYTSSLTKEFSNLAEGEYTFQVEAVFADGTSTIDEFKFVILPPWYRSSVAYLFYFILFLFFLWYLYRWDDLRVKRKKQQAVLEKDRELFQKEKEFEKENARKEHQIMELEKEKLEYDLQHKSQEMANLMINFVRKNEMLTEIKHELFKVISTLKGENTKQPKQMLMVVSSKIDSNIQSDEVLKRIEEQFDLIHNNFMKRLSEKHPDLSTNERMMCAYLKMNLSSKEIAPLLNISLRGVETIRYRLRKKFELERDESLIDYLTNKL</sequence>
<dbReference type="GO" id="GO:0003677">
    <property type="term" value="F:DNA binding"/>
    <property type="evidence" value="ECO:0007669"/>
    <property type="project" value="InterPro"/>
</dbReference>
<dbReference type="Gene3D" id="1.10.10.10">
    <property type="entry name" value="Winged helix-like DNA-binding domain superfamily/Winged helix DNA-binding domain"/>
    <property type="match status" value="1"/>
</dbReference>
<feature type="coiled-coil region" evidence="1">
    <location>
        <begin position="793"/>
        <end position="832"/>
    </location>
</feature>
<evidence type="ECO:0000313" key="4">
    <source>
        <dbReference type="EMBL" id="SHF27197.1"/>
    </source>
</evidence>
<dbReference type="AlphaFoldDB" id="A0A1M5AAU1"/>
<dbReference type="Gene3D" id="2.130.10.10">
    <property type="entry name" value="YVTN repeat-like/Quinoprotein amine dehydrogenase"/>
    <property type="match status" value="2"/>
</dbReference>
<dbReference type="Proteomes" id="UP000184509">
    <property type="component" value="Unassembled WGS sequence"/>
</dbReference>
<keyword evidence="2" id="KW-0472">Membrane</keyword>
<dbReference type="SUPFAM" id="SSF46894">
    <property type="entry name" value="C-terminal effector domain of the bipartite response regulators"/>
    <property type="match status" value="1"/>
</dbReference>
<keyword evidence="5" id="KW-1185">Reference proteome</keyword>
<dbReference type="InterPro" id="IPR015943">
    <property type="entry name" value="WD40/YVTN_repeat-like_dom_sf"/>
</dbReference>
<evidence type="ECO:0000256" key="2">
    <source>
        <dbReference type="SAM" id="Phobius"/>
    </source>
</evidence>
<name>A0A1M5AAU1_9BACE</name>
<proteinExistence type="predicted"/>
<dbReference type="InterPro" id="IPR016032">
    <property type="entry name" value="Sig_transdc_resp-reg_C-effctor"/>
</dbReference>
<keyword evidence="1" id="KW-0175">Coiled coil</keyword>